<feature type="compositionally biased region" description="Basic and acidic residues" evidence="1">
    <location>
        <begin position="410"/>
        <end position="425"/>
    </location>
</feature>
<feature type="region of interest" description="Disordered" evidence="1">
    <location>
        <begin position="393"/>
        <end position="519"/>
    </location>
</feature>
<feature type="compositionally biased region" description="Polar residues" evidence="1">
    <location>
        <begin position="73"/>
        <end position="82"/>
    </location>
</feature>
<dbReference type="AlphaFoldDB" id="A0A067S6W4"/>
<evidence type="ECO:0000313" key="4">
    <source>
        <dbReference type="Proteomes" id="UP000027222"/>
    </source>
</evidence>
<feature type="compositionally biased region" description="Low complexity" evidence="1">
    <location>
        <begin position="1"/>
        <end position="22"/>
    </location>
</feature>
<feature type="compositionally biased region" description="Low complexity" evidence="1">
    <location>
        <begin position="98"/>
        <end position="109"/>
    </location>
</feature>
<feature type="compositionally biased region" description="Polar residues" evidence="1">
    <location>
        <begin position="36"/>
        <end position="45"/>
    </location>
</feature>
<dbReference type="OrthoDB" id="3039272at2759"/>
<keyword evidence="4" id="KW-1185">Reference proteome</keyword>
<feature type="transmembrane region" description="Helical" evidence="2">
    <location>
        <begin position="171"/>
        <end position="194"/>
    </location>
</feature>
<feature type="region of interest" description="Disordered" evidence="1">
    <location>
        <begin position="223"/>
        <end position="270"/>
    </location>
</feature>
<feature type="region of interest" description="Disordered" evidence="1">
    <location>
        <begin position="550"/>
        <end position="601"/>
    </location>
</feature>
<feature type="compositionally biased region" description="Low complexity" evidence="1">
    <location>
        <begin position="46"/>
        <end position="69"/>
    </location>
</feature>
<dbReference type="Proteomes" id="UP000027222">
    <property type="component" value="Unassembled WGS sequence"/>
</dbReference>
<feature type="compositionally biased region" description="Polar residues" evidence="1">
    <location>
        <begin position="438"/>
        <end position="453"/>
    </location>
</feature>
<dbReference type="HOGENOM" id="CLU_454176_0_0_1"/>
<keyword evidence="2" id="KW-0472">Membrane</keyword>
<feature type="region of interest" description="Disordered" evidence="1">
    <location>
        <begin position="331"/>
        <end position="373"/>
    </location>
</feature>
<feature type="compositionally biased region" description="Gly residues" evidence="1">
    <location>
        <begin position="358"/>
        <end position="368"/>
    </location>
</feature>
<feature type="compositionally biased region" description="Low complexity" evidence="1">
    <location>
        <begin position="466"/>
        <end position="477"/>
    </location>
</feature>
<name>A0A067S6W4_GALM3</name>
<dbReference type="STRING" id="685588.A0A067S6W4"/>
<feature type="compositionally biased region" description="Low complexity" evidence="1">
    <location>
        <begin position="590"/>
        <end position="601"/>
    </location>
</feature>
<keyword evidence="2" id="KW-1133">Transmembrane helix</keyword>
<feature type="compositionally biased region" description="Polar residues" evidence="1">
    <location>
        <begin position="580"/>
        <end position="589"/>
    </location>
</feature>
<evidence type="ECO:0000256" key="1">
    <source>
        <dbReference type="SAM" id="MobiDB-lite"/>
    </source>
</evidence>
<dbReference type="EMBL" id="KL142422">
    <property type="protein sequence ID" value="KDR66531.1"/>
    <property type="molecule type" value="Genomic_DNA"/>
</dbReference>
<reference evidence="4" key="1">
    <citation type="journal article" date="2014" name="Proc. Natl. Acad. Sci. U.S.A.">
        <title>Extensive sampling of basidiomycete genomes demonstrates inadequacy of the white-rot/brown-rot paradigm for wood decay fungi.</title>
        <authorList>
            <person name="Riley R."/>
            <person name="Salamov A.A."/>
            <person name="Brown D.W."/>
            <person name="Nagy L.G."/>
            <person name="Floudas D."/>
            <person name="Held B.W."/>
            <person name="Levasseur A."/>
            <person name="Lombard V."/>
            <person name="Morin E."/>
            <person name="Otillar R."/>
            <person name="Lindquist E.A."/>
            <person name="Sun H."/>
            <person name="LaButti K.M."/>
            <person name="Schmutz J."/>
            <person name="Jabbour D."/>
            <person name="Luo H."/>
            <person name="Baker S.E."/>
            <person name="Pisabarro A.G."/>
            <person name="Walton J.D."/>
            <person name="Blanchette R.A."/>
            <person name="Henrissat B."/>
            <person name="Martin F."/>
            <person name="Cullen D."/>
            <person name="Hibbett D.S."/>
            <person name="Grigoriev I.V."/>
        </authorList>
    </citation>
    <scope>NUCLEOTIDE SEQUENCE [LARGE SCALE GENOMIC DNA]</scope>
    <source>
        <strain evidence="4">CBS 339.88</strain>
    </source>
</reference>
<protein>
    <submittedName>
        <fullName evidence="3">Uncharacterized protein</fullName>
    </submittedName>
</protein>
<evidence type="ECO:0000313" key="3">
    <source>
        <dbReference type="EMBL" id="KDR66531.1"/>
    </source>
</evidence>
<accession>A0A067S6W4</accession>
<feature type="region of interest" description="Disordered" evidence="1">
    <location>
        <begin position="1"/>
        <end position="109"/>
    </location>
</feature>
<gene>
    <name evidence="3" type="ORF">GALMADRAFT_232408</name>
</gene>
<sequence length="601" mass="63231">MFPSSTDPSGTAPTASTSLLSSVDPGGSSVPADPPGTTTTEVKTSTQPTLTTSDPVTTTLPVVVTSTEPNAPPVTSFSTTEKTVTVPDPSTSPPPATTPLTPSPTTRTLTSTIHTHDTSTSTSVQLTTVTTVFTTTLSNGLTTTVSSTIVQTGTLSTNTPGPSSFTRHTGVIVAVALSATFALILIAVLVFFVCRRYKARRNNNASMEDILAMAREVAWRPPLDDDDSYLAGDRPFPSQPNHRPPGGQEHNGQVVHDGQGGISTGNLLSAEGGQLSTAPMINPTFGGQPYMPGFERNLPETCAQPEPIVTPVHEQNEEPGTSQVWWGINDPQAVGDDHPTSGAGNRSAASLTMVGGSSSSGGHGGGSSGEHNWRTTALKRNSSGPKVVPALQVTRYSSIPQPVSIASRDPTFDHERQSQEHDKNGVKGFLSRLRTGKRMSTQSVATVRPSSQGRGLHDSDPLSAAPNLFSPSLLNPPMAMPPSDAHLGSPHGVTGYDYASLSIRPPQNSSQDEGLYPYPSARLWPPVTLPSAPSPSPSDDSSMVEGLLHPRLGQKLGPSRQASATSLRDHEDYTRPINGLVNNNNHLRSTTTFETQHTTGF</sequence>
<organism evidence="3 4">
    <name type="scientific">Galerina marginata (strain CBS 339.88)</name>
    <dbReference type="NCBI Taxonomy" id="685588"/>
    <lineage>
        <taxon>Eukaryota</taxon>
        <taxon>Fungi</taxon>
        <taxon>Dikarya</taxon>
        <taxon>Basidiomycota</taxon>
        <taxon>Agaricomycotina</taxon>
        <taxon>Agaricomycetes</taxon>
        <taxon>Agaricomycetidae</taxon>
        <taxon>Agaricales</taxon>
        <taxon>Agaricineae</taxon>
        <taxon>Strophariaceae</taxon>
        <taxon>Galerina</taxon>
    </lineage>
</organism>
<proteinExistence type="predicted"/>
<evidence type="ECO:0000256" key="2">
    <source>
        <dbReference type="SAM" id="Phobius"/>
    </source>
</evidence>
<keyword evidence="2" id="KW-0812">Transmembrane</keyword>